<keyword evidence="2" id="KW-0560">Oxidoreductase</keyword>
<dbReference type="EMBL" id="JAVIKH010000001">
    <property type="protein sequence ID" value="MDX8335052.1"/>
    <property type="molecule type" value="Genomic_DNA"/>
</dbReference>
<evidence type="ECO:0000256" key="2">
    <source>
        <dbReference type="ARBA" id="ARBA00023002"/>
    </source>
</evidence>
<evidence type="ECO:0000256" key="1">
    <source>
        <dbReference type="ARBA" id="ARBA00007118"/>
    </source>
</evidence>
<comment type="caution">
    <text evidence="4">The sequence shown here is derived from an EMBL/GenBank/DDBJ whole genome shotgun (WGS) entry which is preliminary data.</text>
</comment>
<accession>A0ABU4W6A7</accession>
<comment type="similarity">
    <text evidence="1">Belongs to the nitroreductase family.</text>
</comment>
<evidence type="ECO:0000313" key="4">
    <source>
        <dbReference type="EMBL" id="MDX8335052.1"/>
    </source>
</evidence>
<dbReference type="InterPro" id="IPR000415">
    <property type="entry name" value="Nitroreductase-like"/>
</dbReference>
<organism evidence="4 5">
    <name type="scientific">Candidatus Cetobacterium colombiensis</name>
    <dbReference type="NCBI Taxonomy" id="3073100"/>
    <lineage>
        <taxon>Bacteria</taxon>
        <taxon>Fusobacteriati</taxon>
        <taxon>Fusobacteriota</taxon>
        <taxon>Fusobacteriia</taxon>
        <taxon>Fusobacteriales</taxon>
        <taxon>Fusobacteriaceae</taxon>
        <taxon>Cetobacterium</taxon>
    </lineage>
</organism>
<dbReference type="Gene3D" id="3.40.109.10">
    <property type="entry name" value="NADH Oxidase"/>
    <property type="match status" value="1"/>
</dbReference>
<dbReference type="Proteomes" id="UP001279681">
    <property type="component" value="Unassembled WGS sequence"/>
</dbReference>
<name>A0ABU4W6A7_9FUSO</name>
<gene>
    <name evidence="4" type="ORF">RFV38_00815</name>
</gene>
<sequence>MNFEDVISKRRSVNFFDPNKEINLKLFEDIINEAVLAPSAFNLQPWEIIAVRSPEAKEKLFTTCNQPKIKEASMTLILVGDTFAYGRDNPMWNIKIDLGLKEEKVGKIITMCETVLYPTEVKRNAMAVRDVSLFAMSIMLCAKNKGVDTHPMIGFNEEKVKELFNIDDDKTVVMLLSIGYFDETKTLNPRERRLSYNEICTIV</sequence>
<dbReference type="SUPFAM" id="SSF55469">
    <property type="entry name" value="FMN-dependent nitroreductase-like"/>
    <property type="match status" value="1"/>
</dbReference>
<dbReference type="PANTHER" id="PTHR43673">
    <property type="entry name" value="NAD(P)H NITROREDUCTASE YDGI-RELATED"/>
    <property type="match status" value="1"/>
</dbReference>
<feature type="domain" description="Nitroreductase" evidence="3">
    <location>
        <begin position="7"/>
        <end position="180"/>
    </location>
</feature>
<proteinExistence type="inferred from homology"/>
<evidence type="ECO:0000259" key="3">
    <source>
        <dbReference type="Pfam" id="PF00881"/>
    </source>
</evidence>
<reference evidence="5" key="1">
    <citation type="submission" date="2023-07" db="EMBL/GenBank/DDBJ databases">
        <authorList>
            <person name="Colorado M.A."/>
            <person name="Villamil L.M."/>
            <person name="Melo J.F."/>
            <person name="Rodriguez J.A."/>
            <person name="Ruiz R.Y."/>
        </authorList>
    </citation>
    <scope>NUCLEOTIDE SEQUENCE [LARGE SCALE GENOMIC DNA]</scope>
    <source>
        <strain evidence="5">C33</strain>
    </source>
</reference>
<dbReference type="Pfam" id="PF00881">
    <property type="entry name" value="Nitroreductase"/>
    <property type="match status" value="1"/>
</dbReference>
<protein>
    <submittedName>
        <fullName evidence="4">Nitroreductase family protein</fullName>
    </submittedName>
</protein>
<dbReference type="CDD" id="cd02137">
    <property type="entry name" value="MhqN-like"/>
    <property type="match status" value="1"/>
</dbReference>
<dbReference type="RefSeq" id="WP_320312464.1">
    <property type="nucleotide sequence ID" value="NZ_JAVIKH010000001.1"/>
</dbReference>
<evidence type="ECO:0000313" key="5">
    <source>
        <dbReference type="Proteomes" id="UP001279681"/>
    </source>
</evidence>
<dbReference type="InterPro" id="IPR029479">
    <property type="entry name" value="Nitroreductase"/>
</dbReference>
<keyword evidence="5" id="KW-1185">Reference proteome</keyword>